<dbReference type="Proteomes" id="UP000177982">
    <property type="component" value="Unassembled WGS sequence"/>
</dbReference>
<evidence type="ECO:0000256" key="1">
    <source>
        <dbReference type="SAM" id="Phobius"/>
    </source>
</evidence>
<organism evidence="2 3">
    <name type="scientific">Candidatus Sungbacteria bacterium RIFCSPLOWO2_01_FULL_47_10</name>
    <dbReference type="NCBI Taxonomy" id="1802276"/>
    <lineage>
        <taxon>Bacteria</taxon>
        <taxon>Candidatus Sungiibacteriota</taxon>
    </lineage>
</organism>
<evidence type="ECO:0000313" key="2">
    <source>
        <dbReference type="EMBL" id="OHA05164.1"/>
    </source>
</evidence>
<keyword evidence="1" id="KW-1133">Transmembrane helix</keyword>
<reference evidence="2 3" key="1">
    <citation type="journal article" date="2016" name="Nat. Commun.">
        <title>Thousands of microbial genomes shed light on interconnected biogeochemical processes in an aquifer system.</title>
        <authorList>
            <person name="Anantharaman K."/>
            <person name="Brown C.T."/>
            <person name="Hug L.A."/>
            <person name="Sharon I."/>
            <person name="Castelle C.J."/>
            <person name="Probst A.J."/>
            <person name="Thomas B.C."/>
            <person name="Singh A."/>
            <person name="Wilkins M.J."/>
            <person name="Karaoz U."/>
            <person name="Brodie E.L."/>
            <person name="Williams K.H."/>
            <person name="Hubbard S.S."/>
            <person name="Banfield J.F."/>
        </authorList>
    </citation>
    <scope>NUCLEOTIDE SEQUENCE [LARGE SCALE GENOMIC DNA]</scope>
</reference>
<feature type="transmembrane region" description="Helical" evidence="1">
    <location>
        <begin position="16"/>
        <end position="37"/>
    </location>
</feature>
<proteinExistence type="predicted"/>
<keyword evidence="1" id="KW-0812">Transmembrane</keyword>
<dbReference type="EMBL" id="MHQO01000059">
    <property type="protein sequence ID" value="OHA05164.1"/>
    <property type="molecule type" value="Genomic_DNA"/>
</dbReference>
<evidence type="ECO:0000313" key="3">
    <source>
        <dbReference type="Proteomes" id="UP000177982"/>
    </source>
</evidence>
<sequence>MPERNNEDPPSQFHLFLARLLVVVVFTSAFIISWPVFEKMRERGWFPEPRIEISGFEPKESVAIERHYSFVPARRETQADKSGRAVFYKTGPGKWRVVKGGTEELRNTTIFIPDRHGVFTKKVGTFEITTIFRQGS</sequence>
<name>A0A1G2L0Y2_9BACT</name>
<accession>A0A1G2L0Y2</accession>
<dbReference type="AlphaFoldDB" id="A0A1G2L0Y2"/>
<keyword evidence="1" id="KW-0472">Membrane</keyword>
<comment type="caution">
    <text evidence="2">The sequence shown here is derived from an EMBL/GenBank/DDBJ whole genome shotgun (WGS) entry which is preliminary data.</text>
</comment>
<gene>
    <name evidence="2" type="ORF">A2934_04370</name>
</gene>
<protein>
    <submittedName>
        <fullName evidence="2">Uncharacterized protein</fullName>
    </submittedName>
</protein>